<keyword evidence="2" id="KW-1185">Reference proteome</keyword>
<accession>A0A8J7Z1V9</accession>
<dbReference type="Pfam" id="PF08846">
    <property type="entry name" value="DUF1816"/>
    <property type="match status" value="1"/>
</dbReference>
<protein>
    <submittedName>
        <fullName evidence="1">DUF1816 domain-containing protein</fullName>
    </submittedName>
</protein>
<comment type="caution">
    <text evidence="1">The sequence shown here is derived from an EMBL/GenBank/DDBJ whole genome shotgun (WGS) entry which is preliminary data.</text>
</comment>
<dbReference type="RefSeq" id="WP_162424045.1">
    <property type="nucleotide sequence ID" value="NZ_WVIE01000016.1"/>
</dbReference>
<gene>
    <name evidence="1" type="ORF">GS601_14685</name>
</gene>
<dbReference type="Proteomes" id="UP000646053">
    <property type="component" value="Unassembled WGS sequence"/>
</dbReference>
<proteinExistence type="predicted"/>
<dbReference type="InterPro" id="IPR014945">
    <property type="entry name" value="DUF1816"/>
</dbReference>
<evidence type="ECO:0000313" key="2">
    <source>
        <dbReference type="Proteomes" id="UP000646053"/>
    </source>
</evidence>
<organism evidence="1 2">
    <name type="scientific">Myxacorys almedinensis A</name>
    <dbReference type="NCBI Taxonomy" id="2690445"/>
    <lineage>
        <taxon>Bacteria</taxon>
        <taxon>Bacillati</taxon>
        <taxon>Cyanobacteriota</taxon>
        <taxon>Cyanophyceae</taxon>
        <taxon>Leptolyngbyales</taxon>
        <taxon>Leptolyngbyaceae</taxon>
        <taxon>Myxacorys</taxon>
        <taxon>Myxacorys almedinensis</taxon>
    </lineage>
</organism>
<dbReference type="EMBL" id="WVIE01000016">
    <property type="protein sequence ID" value="NDJ18524.1"/>
    <property type="molecule type" value="Genomic_DNA"/>
</dbReference>
<sequence>MFLLKAVKEFASGFLQAAKQAWWVEISTHEPQCLYYFGPFARSNEAEAACPGYIEDLDGEGAIGVQSSVKRCRPIALTIVDGQPY</sequence>
<reference evidence="1" key="1">
    <citation type="submission" date="2019-12" db="EMBL/GenBank/DDBJ databases">
        <title>High-Quality draft genome sequences of three cyanobacteria isolated from the limestone walls of the Old Cathedral of Coimbra.</title>
        <authorList>
            <person name="Tiago I."/>
            <person name="Soares F."/>
            <person name="Portugal A."/>
        </authorList>
    </citation>
    <scope>NUCLEOTIDE SEQUENCE</scope>
    <source>
        <strain evidence="1">A</strain>
    </source>
</reference>
<evidence type="ECO:0000313" key="1">
    <source>
        <dbReference type="EMBL" id="NDJ18524.1"/>
    </source>
</evidence>
<dbReference type="AlphaFoldDB" id="A0A8J7Z1V9"/>
<name>A0A8J7Z1V9_9CYAN</name>